<dbReference type="AlphaFoldDB" id="A0A4W3GJX5"/>
<dbReference type="PANTHER" id="PTHR13723">
    <property type="entry name" value="ADAMTS A DISINTEGRIN AND METALLOPROTEASE WITH THROMBOSPONDIN MOTIFS PROTEASE"/>
    <property type="match status" value="1"/>
</dbReference>
<dbReference type="PANTHER" id="PTHR13723:SF200">
    <property type="entry name" value="ADAM METALLOPEPTIDASE WITH THROMBOSPONDIN TYPE 1 MOTIF B, ISOFORM B"/>
    <property type="match status" value="1"/>
</dbReference>
<accession>A0A4W3GJX5</accession>
<dbReference type="Gene3D" id="2.20.100.10">
    <property type="entry name" value="Thrombospondin type-1 (TSP1) repeat"/>
    <property type="match status" value="1"/>
</dbReference>
<dbReference type="Ensembl" id="ENSCMIT00000004107.1">
    <property type="protein sequence ID" value="ENSCMIP00000003958.1"/>
    <property type="gene ID" value="ENSCMIG00000002363.1"/>
</dbReference>
<reference evidence="5" key="5">
    <citation type="submission" date="2025-09" db="UniProtKB">
        <authorList>
            <consortium name="Ensembl"/>
        </authorList>
    </citation>
    <scope>IDENTIFICATION</scope>
</reference>
<evidence type="ECO:0000313" key="6">
    <source>
        <dbReference type="Proteomes" id="UP000314986"/>
    </source>
</evidence>
<dbReference type="GO" id="GO:0005576">
    <property type="term" value="C:extracellular region"/>
    <property type="evidence" value="ECO:0007669"/>
    <property type="project" value="UniProtKB-SubCell"/>
</dbReference>
<reference evidence="6" key="2">
    <citation type="journal article" date="2007" name="PLoS Biol.">
        <title>Survey sequencing and comparative analysis of the elephant shark (Callorhinchus milii) genome.</title>
        <authorList>
            <person name="Venkatesh B."/>
            <person name="Kirkness E.F."/>
            <person name="Loh Y.H."/>
            <person name="Halpern A.L."/>
            <person name="Lee A.P."/>
            <person name="Johnson J."/>
            <person name="Dandona N."/>
            <person name="Viswanathan L.D."/>
            <person name="Tay A."/>
            <person name="Venter J.C."/>
            <person name="Strausberg R.L."/>
            <person name="Brenner S."/>
        </authorList>
    </citation>
    <scope>NUCLEOTIDE SEQUENCE [LARGE SCALE GENOMIC DNA]</scope>
</reference>
<evidence type="ECO:0000256" key="3">
    <source>
        <dbReference type="ARBA" id="ARBA00023157"/>
    </source>
</evidence>
<dbReference type="GO" id="GO:0031012">
    <property type="term" value="C:extracellular matrix"/>
    <property type="evidence" value="ECO:0007669"/>
    <property type="project" value="TreeGrafter"/>
</dbReference>
<dbReference type="PROSITE" id="PS50092">
    <property type="entry name" value="TSP1"/>
    <property type="match status" value="1"/>
</dbReference>
<dbReference type="GO" id="GO:0006508">
    <property type="term" value="P:proteolysis"/>
    <property type="evidence" value="ECO:0007669"/>
    <property type="project" value="TreeGrafter"/>
</dbReference>
<dbReference type="Pfam" id="PF00090">
    <property type="entry name" value="TSP_1"/>
    <property type="match status" value="1"/>
</dbReference>
<reference evidence="6" key="1">
    <citation type="journal article" date="2006" name="Science">
        <title>Ancient noncoding elements conserved in the human genome.</title>
        <authorList>
            <person name="Venkatesh B."/>
            <person name="Kirkness E.F."/>
            <person name="Loh Y.H."/>
            <person name="Halpern A.L."/>
            <person name="Lee A.P."/>
            <person name="Johnson J."/>
            <person name="Dandona N."/>
            <person name="Viswanathan L.D."/>
            <person name="Tay A."/>
            <person name="Venter J.C."/>
            <person name="Strausberg R.L."/>
            <person name="Brenner S."/>
        </authorList>
    </citation>
    <scope>NUCLEOTIDE SEQUENCE [LARGE SCALE GENOMIC DNA]</scope>
</reference>
<evidence type="ECO:0000256" key="4">
    <source>
        <dbReference type="SAM" id="SignalP"/>
    </source>
</evidence>
<dbReference type="GO" id="GO:0004222">
    <property type="term" value="F:metalloendopeptidase activity"/>
    <property type="evidence" value="ECO:0007669"/>
    <property type="project" value="TreeGrafter"/>
</dbReference>
<keyword evidence="2" id="KW-0964">Secreted</keyword>
<dbReference type="InterPro" id="IPR036383">
    <property type="entry name" value="TSP1_rpt_sf"/>
</dbReference>
<organism evidence="5 6">
    <name type="scientific">Callorhinchus milii</name>
    <name type="common">Ghost shark</name>
    <dbReference type="NCBI Taxonomy" id="7868"/>
    <lineage>
        <taxon>Eukaryota</taxon>
        <taxon>Metazoa</taxon>
        <taxon>Chordata</taxon>
        <taxon>Craniata</taxon>
        <taxon>Vertebrata</taxon>
        <taxon>Chondrichthyes</taxon>
        <taxon>Holocephali</taxon>
        <taxon>Chimaeriformes</taxon>
        <taxon>Callorhinchidae</taxon>
        <taxon>Callorhinchus</taxon>
    </lineage>
</organism>
<dbReference type="OMA" id="AECATRC"/>
<dbReference type="SUPFAM" id="SSF82895">
    <property type="entry name" value="TSP-1 type 1 repeat"/>
    <property type="match status" value="1"/>
</dbReference>
<protein>
    <submittedName>
        <fullName evidence="5">Uncharacterized protein</fullName>
    </submittedName>
</protein>
<evidence type="ECO:0000313" key="5">
    <source>
        <dbReference type="Ensembl" id="ENSCMIP00000003958.1"/>
    </source>
</evidence>
<name>A0A4W3GJX5_CALMI</name>
<evidence type="ECO:0000256" key="2">
    <source>
        <dbReference type="ARBA" id="ARBA00022525"/>
    </source>
</evidence>
<sequence>LLSLSVSVCLSVSFSVSLSVSVDGVWTPWGAWSVCDRSCGGGKAVRTRACSDPPPKNGGSACGGERYEVMLCNTEPCGADVCPAGLERAECATRCPRSCADLQ</sequence>
<evidence type="ECO:0000256" key="1">
    <source>
        <dbReference type="ARBA" id="ARBA00004613"/>
    </source>
</evidence>
<proteinExistence type="predicted"/>
<comment type="subcellular location">
    <subcellularLocation>
        <location evidence="1">Secreted</location>
    </subcellularLocation>
</comment>
<dbReference type="GO" id="GO:0030198">
    <property type="term" value="P:extracellular matrix organization"/>
    <property type="evidence" value="ECO:0007669"/>
    <property type="project" value="TreeGrafter"/>
</dbReference>
<reference evidence="6" key="3">
    <citation type="journal article" date="2014" name="Nature">
        <title>Elephant shark genome provides unique insights into gnathostome evolution.</title>
        <authorList>
            <consortium name="International Elephant Shark Genome Sequencing Consortium"/>
            <person name="Venkatesh B."/>
            <person name="Lee A.P."/>
            <person name="Ravi V."/>
            <person name="Maurya A.K."/>
            <person name="Lian M.M."/>
            <person name="Swann J.B."/>
            <person name="Ohta Y."/>
            <person name="Flajnik M.F."/>
            <person name="Sutoh Y."/>
            <person name="Kasahara M."/>
            <person name="Hoon S."/>
            <person name="Gangu V."/>
            <person name="Roy S.W."/>
            <person name="Irimia M."/>
            <person name="Korzh V."/>
            <person name="Kondrychyn I."/>
            <person name="Lim Z.W."/>
            <person name="Tay B.H."/>
            <person name="Tohari S."/>
            <person name="Kong K.W."/>
            <person name="Ho S."/>
            <person name="Lorente-Galdos B."/>
            <person name="Quilez J."/>
            <person name="Marques-Bonet T."/>
            <person name="Raney B.J."/>
            <person name="Ingham P.W."/>
            <person name="Tay A."/>
            <person name="Hillier L.W."/>
            <person name="Minx P."/>
            <person name="Boehm T."/>
            <person name="Wilson R.K."/>
            <person name="Brenner S."/>
            <person name="Warren W.C."/>
        </authorList>
    </citation>
    <scope>NUCLEOTIDE SEQUENCE [LARGE SCALE GENOMIC DNA]</scope>
</reference>
<dbReference type="InParanoid" id="A0A4W3GJX5"/>
<dbReference type="FunFam" id="2.20.100.10:FF:000002">
    <property type="entry name" value="Unc-5 netrin receptor C"/>
    <property type="match status" value="1"/>
</dbReference>
<reference evidence="5" key="4">
    <citation type="submission" date="2025-08" db="UniProtKB">
        <authorList>
            <consortium name="Ensembl"/>
        </authorList>
    </citation>
    <scope>IDENTIFICATION</scope>
</reference>
<dbReference type="PRINTS" id="PR01705">
    <property type="entry name" value="TSP1REPEAT"/>
</dbReference>
<dbReference type="Proteomes" id="UP000314986">
    <property type="component" value="Unassembled WGS sequence"/>
</dbReference>
<keyword evidence="3" id="KW-1015">Disulfide bond</keyword>
<dbReference type="InterPro" id="IPR050439">
    <property type="entry name" value="ADAMTS_ADAMTS-like"/>
</dbReference>
<dbReference type="SMART" id="SM00209">
    <property type="entry name" value="TSP1"/>
    <property type="match status" value="1"/>
</dbReference>
<feature type="chain" id="PRO_5021496038" evidence="4">
    <location>
        <begin position="25"/>
        <end position="103"/>
    </location>
</feature>
<keyword evidence="6" id="KW-1185">Reference proteome</keyword>
<keyword evidence="4" id="KW-0732">Signal</keyword>
<dbReference type="InterPro" id="IPR000884">
    <property type="entry name" value="TSP1_rpt"/>
</dbReference>
<feature type="signal peptide" evidence="4">
    <location>
        <begin position="1"/>
        <end position="24"/>
    </location>
</feature>